<dbReference type="KEGG" id="plm:Plim_2134"/>
<dbReference type="AlphaFoldDB" id="D5SMQ6"/>
<proteinExistence type="predicted"/>
<dbReference type="STRING" id="521674.Plim_2134"/>
<evidence type="ECO:0000313" key="1">
    <source>
        <dbReference type="EMBL" id="ADG67961.1"/>
    </source>
</evidence>
<keyword evidence="2" id="KW-1185">Reference proteome</keyword>
<name>D5SMQ6_PLAL2</name>
<protein>
    <submittedName>
        <fullName evidence="1">Uncharacterized protein</fullName>
    </submittedName>
</protein>
<evidence type="ECO:0000313" key="2">
    <source>
        <dbReference type="Proteomes" id="UP000002220"/>
    </source>
</evidence>
<accession>D5SMQ6</accession>
<sequence length="964" mass="107641">MLDTIAPPQNSLGSLPSSNKPFQLFIPKINEPIFQDYTPTTDELLNGGAISLTRFQNERTSFQIGIFLRKTVRRVWVESFKWADDNINGPGIFSLFYITPRGQLPIPNTHCTWQPTFVYSDNLCSVAPNSVNESLEAGRSTGKWFIFNKLDTPIYRPSLSATITICATLADGTTYREQVNLTITTRKVPLPRCHAVFGFFFEPSKINTSQVRPCVQKGGLSETHMSAYYEDMQQHECNTVSLDIWPPLLFKGTLKDGKLTAPFRAFQNGKILPESLASPADWVDAEKHLLHFGEGATPYRDGVKSYYDLQNENADALYRVAPYKNATIAYPHDILNSMIDNAKGFEFGCNGIPILTNDSQLNDVPTATDMVSRVGNDGDEHIPVEALYRAGKERNWPEIILKTAEEPLWLTPDEDKIGGAFILMSRQEYFRTETPLGIGAVISFGDLFSVWEVLAGSISPELMAEAARQRVEVWTYSFAFRSTNYRTNRFYSGVYTWALGLKGNRVYAYSTGPTYLPPDPLPAGAKPEARHGERRKCYSTHLRPLTWESFRSDTSTFPSNGFALPFQDEKDAKAFGVVGSVGYEGRADGATDFRILSLLEAELRENNSHPRASEARAWMEGVRRSLLDKCVNGSLLSEQSDSNKWDFRDATFGLEPIAQIMRTAREFIDVLTSSRDTVLDEQPEPPLVPEVKRPWEGRDFFGLSVKDAVEKLRAGGTTVKRGVASAIARCQSPSEFVECVDDLAQLLTDDETRIPSVRALCHVGPYVLSEETLKRVFGEFRLLSKKSDHFLRATAVVFCARILAGSPSVFGKRMASDLILEMWPGDVSDVVSQMCREVRSVFTKEFARMKFINEVHSLVVSNGQSDEMKAISSFVGHAFLVDTNGANRAAMFELNSQGDGSFQIDGEGNVVPEKGKSGYCRRSYENGFPTVVLKSNDKKKWQLLGLPLDIKVSVQLGFFGMIPD</sequence>
<organism evidence="1 2">
    <name type="scientific">Planctopirus limnophila (strain ATCC 43296 / DSM 3776 / IFAM 1008 / Mu 290)</name>
    <name type="common">Planctomyces limnophilus</name>
    <dbReference type="NCBI Taxonomy" id="521674"/>
    <lineage>
        <taxon>Bacteria</taxon>
        <taxon>Pseudomonadati</taxon>
        <taxon>Planctomycetota</taxon>
        <taxon>Planctomycetia</taxon>
        <taxon>Planctomycetales</taxon>
        <taxon>Planctomycetaceae</taxon>
        <taxon>Planctopirus</taxon>
    </lineage>
</organism>
<gene>
    <name evidence="1" type="ordered locus">Plim_2134</name>
</gene>
<dbReference type="Proteomes" id="UP000002220">
    <property type="component" value="Chromosome"/>
</dbReference>
<dbReference type="EMBL" id="CP001744">
    <property type="protein sequence ID" value="ADG67961.1"/>
    <property type="molecule type" value="Genomic_DNA"/>
</dbReference>
<dbReference type="HOGENOM" id="CLU_306924_0_0_0"/>
<reference evidence="1 2" key="1">
    <citation type="journal article" date="2010" name="Stand. Genomic Sci.">
        <title>Complete genome sequence of Planctomyces limnophilus type strain (Mu 290).</title>
        <authorList>
            <person name="Labutti K."/>
            <person name="Sikorski J."/>
            <person name="Schneider S."/>
            <person name="Nolan M."/>
            <person name="Lucas S."/>
            <person name="Glavina Del Rio T."/>
            <person name="Tice H."/>
            <person name="Cheng J.F."/>
            <person name="Goodwin L."/>
            <person name="Pitluck S."/>
            <person name="Liolios K."/>
            <person name="Ivanova N."/>
            <person name="Mavromatis K."/>
            <person name="Mikhailova N."/>
            <person name="Pati A."/>
            <person name="Chen A."/>
            <person name="Palaniappan K."/>
            <person name="Land M."/>
            <person name="Hauser L."/>
            <person name="Chang Y.J."/>
            <person name="Jeffries C.D."/>
            <person name="Tindall B.J."/>
            <person name="Rohde M."/>
            <person name="Goker M."/>
            <person name="Woyke T."/>
            <person name="Bristow J."/>
            <person name="Eisen J.A."/>
            <person name="Markowitz V."/>
            <person name="Hugenholtz P."/>
            <person name="Kyrpides N.C."/>
            <person name="Klenk H.P."/>
            <person name="Lapidus A."/>
        </authorList>
    </citation>
    <scope>NUCLEOTIDE SEQUENCE [LARGE SCALE GENOMIC DNA]</scope>
    <source>
        <strain evidence="2">ATCC 43296 / DSM 3776 / IFAM 1008 / 290</strain>
    </source>
</reference>